<feature type="domain" description="Helicase C-terminal" evidence="6">
    <location>
        <begin position="187"/>
        <end position="351"/>
    </location>
</feature>
<dbReference type="RefSeq" id="WP_046005740.1">
    <property type="nucleotide sequence ID" value="NZ_JXYA01000032.1"/>
</dbReference>
<dbReference type="Proteomes" id="UP000033452">
    <property type="component" value="Unassembled WGS sequence"/>
</dbReference>
<dbReference type="GO" id="GO:0004386">
    <property type="term" value="F:helicase activity"/>
    <property type="evidence" value="ECO:0007669"/>
    <property type="project" value="UniProtKB-KW"/>
</dbReference>
<evidence type="ECO:0000259" key="6">
    <source>
        <dbReference type="PROSITE" id="PS51194"/>
    </source>
</evidence>
<keyword evidence="2" id="KW-0378">Hydrolase</keyword>
<keyword evidence="1" id="KW-0547">Nucleotide-binding</keyword>
<dbReference type="CDD" id="cd17917">
    <property type="entry name" value="DEXHc_RHA-like"/>
    <property type="match status" value="1"/>
</dbReference>
<protein>
    <submittedName>
        <fullName evidence="7">ATP-dependent helicase</fullName>
    </submittedName>
</protein>
<dbReference type="SMART" id="SM00847">
    <property type="entry name" value="HA2"/>
    <property type="match status" value="1"/>
</dbReference>
<dbReference type="GO" id="GO:0016787">
    <property type="term" value="F:hydrolase activity"/>
    <property type="evidence" value="ECO:0007669"/>
    <property type="project" value="UniProtKB-KW"/>
</dbReference>
<dbReference type="EMBL" id="JXYA01000032">
    <property type="protein sequence ID" value="KJZ07746.1"/>
    <property type="molecule type" value="Genomic_DNA"/>
</dbReference>
<dbReference type="Pfam" id="PF00271">
    <property type="entry name" value="Helicase_C"/>
    <property type="match status" value="1"/>
</dbReference>
<dbReference type="Gene3D" id="1.20.120.1080">
    <property type="match status" value="1"/>
</dbReference>
<evidence type="ECO:0000259" key="5">
    <source>
        <dbReference type="PROSITE" id="PS51192"/>
    </source>
</evidence>
<dbReference type="PROSITE" id="PS51192">
    <property type="entry name" value="HELICASE_ATP_BIND_1"/>
    <property type="match status" value="1"/>
</dbReference>
<accession>A0A0F4QJD8</accession>
<dbReference type="InterPro" id="IPR027417">
    <property type="entry name" value="P-loop_NTPase"/>
</dbReference>
<keyword evidence="3 7" id="KW-0347">Helicase</keyword>
<evidence type="ECO:0000256" key="3">
    <source>
        <dbReference type="ARBA" id="ARBA00022806"/>
    </source>
</evidence>
<evidence type="ECO:0000256" key="1">
    <source>
        <dbReference type="ARBA" id="ARBA00022741"/>
    </source>
</evidence>
<dbReference type="Gene3D" id="3.40.50.300">
    <property type="entry name" value="P-loop containing nucleotide triphosphate hydrolases"/>
    <property type="match status" value="2"/>
</dbReference>
<dbReference type="PANTHER" id="PTHR43519:SF1">
    <property type="entry name" value="ATP-DEPENDENT RNA HELICASE HRPB"/>
    <property type="match status" value="1"/>
</dbReference>
<sequence>MSLPIEQIKADFCHLLSSGNVIVAAATGSGKSTQLPVWAAQQGRVLVIQPRRIACTSLAEYVAEQQGSGLGEQIGYAIRFEGQFSPNTQVVFVTPGVALRWYFENRLSDFAIVMLDEFHERRWDMDLLLAMLKQQGEHRLVVTSATLSAERLVSYLEAPLLTSKGKMFDVEERFLAKDMRAMPSRDNLSDRVKAACEYALHHTRGDILVFLPGKGEIVQCAAQLKALDALVVPLFSGCAPDDQRLALHQQPRQRIILATNVAETSLTIPNITCVIDSGLERRTHLRNGKTVLGLDAIGRDSAKQRLGRAGRTQEGLCLRLYGQYAPLIERTPPEVQREALTELVLAAGCATDGIDSLSFIDPLPASSGQKALDLLRKIGALDAQSRATELGKRLYPLPVDVELGHLITKMPDNRLRQAMIDAVAVMSVPARVYQLPSSAEQLDALSKALPHSCDLELVIALLRGKAPGIRAEDDALREARQFSTQLREAFSLPPLDKAASYDRDALLSAIASVRPDWLYIKKDNRRGGFSNGQGEVVPAKESRVPDTCAAMLVLDTYALAGKGVKQATTLATLAAPVSLSLLTQHAPVDSNLIKAFQQEDEVWVELASTYAGVDLARQHLRATGKHLIPACVKLIEQDQLFAGVFQQVGDMLAYQQLYLQHQQQPLPPMPDAVQWLSQTLTDLGLETQQDLALIEAEDLFYQPIEDWLITPFIDQFPLEVVLPELTMSVTYSFTAKRIILEYRKGNRKDAPKRWELPAWSGFKIRYKKASKVVDVK</sequence>
<proteinExistence type="predicted"/>
<dbReference type="Pfam" id="PF00270">
    <property type="entry name" value="DEAD"/>
    <property type="match status" value="1"/>
</dbReference>
<dbReference type="PATRIC" id="fig|43658.5.peg.3113"/>
<evidence type="ECO:0000256" key="4">
    <source>
        <dbReference type="ARBA" id="ARBA00022840"/>
    </source>
</evidence>
<evidence type="ECO:0000313" key="7">
    <source>
        <dbReference type="EMBL" id="KJZ07746.1"/>
    </source>
</evidence>
<dbReference type="AlphaFoldDB" id="A0A0F4QJD8"/>
<dbReference type="InterPro" id="IPR014001">
    <property type="entry name" value="Helicase_ATP-bd"/>
</dbReference>
<keyword evidence="8" id="KW-1185">Reference proteome</keyword>
<dbReference type="SMART" id="SM00487">
    <property type="entry name" value="DEXDc"/>
    <property type="match status" value="1"/>
</dbReference>
<dbReference type="InterPro" id="IPR001650">
    <property type="entry name" value="Helicase_C-like"/>
</dbReference>
<evidence type="ECO:0000313" key="8">
    <source>
        <dbReference type="Proteomes" id="UP000033452"/>
    </source>
</evidence>
<evidence type="ECO:0000256" key="2">
    <source>
        <dbReference type="ARBA" id="ARBA00022801"/>
    </source>
</evidence>
<organism evidence="7 8">
    <name type="scientific">Pseudoalteromonas rubra</name>
    <dbReference type="NCBI Taxonomy" id="43658"/>
    <lineage>
        <taxon>Bacteria</taxon>
        <taxon>Pseudomonadati</taxon>
        <taxon>Pseudomonadota</taxon>
        <taxon>Gammaproteobacteria</taxon>
        <taxon>Alteromonadales</taxon>
        <taxon>Pseudoalteromonadaceae</taxon>
        <taxon>Pseudoalteromonas</taxon>
    </lineage>
</organism>
<feature type="domain" description="Helicase ATP-binding" evidence="5">
    <location>
        <begin position="12"/>
        <end position="165"/>
    </location>
</feature>
<comment type="caution">
    <text evidence="7">The sequence shown here is derived from an EMBL/GenBank/DDBJ whole genome shotgun (WGS) entry which is preliminary data.</text>
</comment>
<reference evidence="7 8" key="1">
    <citation type="journal article" date="2015" name="BMC Genomics">
        <title>Genome mining reveals unlocked bioactive potential of marine Gram-negative bacteria.</title>
        <authorList>
            <person name="Machado H."/>
            <person name="Sonnenschein E.C."/>
            <person name="Melchiorsen J."/>
            <person name="Gram L."/>
        </authorList>
    </citation>
    <scope>NUCLEOTIDE SEQUENCE [LARGE SCALE GENOMIC DNA]</scope>
    <source>
        <strain evidence="7 8">S2471</strain>
    </source>
</reference>
<name>A0A0F4QJD8_9GAMM</name>
<dbReference type="InterPro" id="IPR011545">
    <property type="entry name" value="DEAD/DEAH_box_helicase_dom"/>
</dbReference>
<dbReference type="PROSITE" id="PS51194">
    <property type="entry name" value="HELICASE_CTER"/>
    <property type="match status" value="1"/>
</dbReference>
<dbReference type="GO" id="GO:0005524">
    <property type="term" value="F:ATP binding"/>
    <property type="evidence" value="ECO:0007669"/>
    <property type="project" value="UniProtKB-KW"/>
</dbReference>
<gene>
    <name evidence="7" type="ORF">TW77_14700</name>
</gene>
<dbReference type="CDD" id="cd18791">
    <property type="entry name" value="SF2_C_RHA"/>
    <property type="match status" value="1"/>
</dbReference>
<dbReference type="SUPFAM" id="SSF52540">
    <property type="entry name" value="P-loop containing nucleoside triphosphate hydrolases"/>
    <property type="match status" value="1"/>
</dbReference>
<dbReference type="GO" id="GO:0003676">
    <property type="term" value="F:nucleic acid binding"/>
    <property type="evidence" value="ECO:0007669"/>
    <property type="project" value="InterPro"/>
</dbReference>
<dbReference type="SMART" id="SM00490">
    <property type="entry name" value="HELICc"/>
    <property type="match status" value="1"/>
</dbReference>
<dbReference type="OrthoDB" id="9805617at2"/>
<dbReference type="PANTHER" id="PTHR43519">
    <property type="entry name" value="ATP-DEPENDENT RNA HELICASE HRPB"/>
    <property type="match status" value="1"/>
</dbReference>
<dbReference type="InterPro" id="IPR007502">
    <property type="entry name" value="Helicase-assoc_dom"/>
</dbReference>
<keyword evidence="4" id="KW-0067">ATP-binding</keyword>